<proteinExistence type="predicted"/>
<dbReference type="AlphaFoldDB" id="A0AAD5C4U1"/>
<protein>
    <submittedName>
        <fullName evidence="1">Uncharacterized protein</fullName>
    </submittedName>
</protein>
<dbReference type="Proteomes" id="UP001206925">
    <property type="component" value="Unassembled WGS sequence"/>
</dbReference>
<name>A0AAD5C4U1_AMBAR</name>
<accession>A0AAD5C4U1</accession>
<evidence type="ECO:0000313" key="2">
    <source>
        <dbReference type="Proteomes" id="UP001206925"/>
    </source>
</evidence>
<organism evidence="1 2">
    <name type="scientific">Ambrosia artemisiifolia</name>
    <name type="common">Common ragweed</name>
    <dbReference type="NCBI Taxonomy" id="4212"/>
    <lineage>
        <taxon>Eukaryota</taxon>
        <taxon>Viridiplantae</taxon>
        <taxon>Streptophyta</taxon>
        <taxon>Embryophyta</taxon>
        <taxon>Tracheophyta</taxon>
        <taxon>Spermatophyta</taxon>
        <taxon>Magnoliopsida</taxon>
        <taxon>eudicotyledons</taxon>
        <taxon>Gunneridae</taxon>
        <taxon>Pentapetalae</taxon>
        <taxon>asterids</taxon>
        <taxon>campanulids</taxon>
        <taxon>Asterales</taxon>
        <taxon>Asteraceae</taxon>
        <taxon>Asteroideae</taxon>
        <taxon>Heliantheae alliance</taxon>
        <taxon>Heliantheae</taxon>
        <taxon>Ambrosia</taxon>
    </lineage>
</organism>
<keyword evidence="2" id="KW-1185">Reference proteome</keyword>
<gene>
    <name evidence="1" type="ORF">M8C21_024600</name>
</gene>
<dbReference type="EMBL" id="JAMZMK010009531">
    <property type="protein sequence ID" value="KAI7735212.1"/>
    <property type="molecule type" value="Genomic_DNA"/>
</dbReference>
<comment type="caution">
    <text evidence="1">The sequence shown here is derived from an EMBL/GenBank/DDBJ whole genome shotgun (WGS) entry which is preliminary data.</text>
</comment>
<reference evidence="1" key="1">
    <citation type="submission" date="2022-06" db="EMBL/GenBank/DDBJ databases">
        <title>Uncovering the hologenomic basis of an extraordinary plant invasion.</title>
        <authorList>
            <person name="Bieker V.C."/>
            <person name="Martin M.D."/>
            <person name="Gilbert T."/>
            <person name="Hodgins K."/>
            <person name="Battlay P."/>
            <person name="Petersen B."/>
            <person name="Wilson J."/>
        </authorList>
    </citation>
    <scope>NUCLEOTIDE SEQUENCE</scope>
    <source>
        <strain evidence="1">AA19_3_7</strain>
        <tissue evidence="1">Leaf</tissue>
    </source>
</reference>
<evidence type="ECO:0000313" key="1">
    <source>
        <dbReference type="EMBL" id="KAI7735212.1"/>
    </source>
</evidence>
<sequence length="22" mass="2650">MVDHYKLNPRVHKTAMLVQKKI</sequence>